<accession>A0A0C2X9W5</accession>
<evidence type="ECO:0000313" key="2">
    <source>
        <dbReference type="EMBL" id="KIM26012.1"/>
    </source>
</evidence>
<evidence type="ECO:0000313" key="3">
    <source>
        <dbReference type="Proteomes" id="UP000054097"/>
    </source>
</evidence>
<evidence type="ECO:0000259" key="1">
    <source>
        <dbReference type="Pfam" id="PF07883"/>
    </source>
</evidence>
<protein>
    <recommendedName>
        <fullName evidence="1">Cupin type-2 domain-containing protein</fullName>
    </recommendedName>
</protein>
<name>A0A0C2X9W5_SERVB</name>
<dbReference type="OrthoDB" id="10263073at2759"/>
<reference evidence="3" key="2">
    <citation type="submission" date="2015-01" db="EMBL/GenBank/DDBJ databases">
        <title>Evolutionary Origins and Diversification of the Mycorrhizal Mutualists.</title>
        <authorList>
            <consortium name="DOE Joint Genome Institute"/>
            <consortium name="Mycorrhizal Genomics Consortium"/>
            <person name="Kohler A."/>
            <person name="Kuo A."/>
            <person name="Nagy L.G."/>
            <person name="Floudas D."/>
            <person name="Copeland A."/>
            <person name="Barry K.W."/>
            <person name="Cichocki N."/>
            <person name="Veneault-Fourrey C."/>
            <person name="LaButti K."/>
            <person name="Lindquist E.A."/>
            <person name="Lipzen A."/>
            <person name="Lundell T."/>
            <person name="Morin E."/>
            <person name="Murat C."/>
            <person name="Riley R."/>
            <person name="Ohm R."/>
            <person name="Sun H."/>
            <person name="Tunlid A."/>
            <person name="Henrissat B."/>
            <person name="Grigoriev I.V."/>
            <person name="Hibbett D.S."/>
            <person name="Martin F."/>
        </authorList>
    </citation>
    <scope>NUCLEOTIDE SEQUENCE [LARGE SCALE GENOMIC DNA]</scope>
    <source>
        <strain evidence="3">MAFF 305830</strain>
    </source>
</reference>
<dbReference type="InterPro" id="IPR011051">
    <property type="entry name" value="RmlC_Cupin_sf"/>
</dbReference>
<proteinExistence type="predicted"/>
<dbReference type="InterPro" id="IPR013096">
    <property type="entry name" value="Cupin_2"/>
</dbReference>
<keyword evidence="3" id="KW-1185">Reference proteome</keyword>
<organism evidence="2 3">
    <name type="scientific">Serendipita vermifera MAFF 305830</name>
    <dbReference type="NCBI Taxonomy" id="933852"/>
    <lineage>
        <taxon>Eukaryota</taxon>
        <taxon>Fungi</taxon>
        <taxon>Dikarya</taxon>
        <taxon>Basidiomycota</taxon>
        <taxon>Agaricomycotina</taxon>
        <taxon>Agaricomycetes</taxon>
        <taxon>Sebacinales</taxon>
        <taxon>Serendipitaceae</taxon>
        <taxon>Serendipita</taxon>
    </lineage>
</organism>
<dbReference type="EMBL" id="KN824309">
    <property type="protein sequence ID" value="KIM26012.1"/>
    <property type="molecule type" value="Genomic_DNA"/>
</dbReference>
<dbReference type="Proteomes" id="UP000054097">
    <property type="component" value="Unassembled WGS sequence"/>
</dbReference>
<dbReference type="AlphaFoldDB" id="A0A0C2X9W5"/>
<gene>
    <name evidence="2" type="ORF">M408DRAFT_330798</name>
</gene>
<dbReference type="SUPFAM" id="SSF51182">
    <property type="entry name" value="RmlC-like cupins"/>
    <property type="match status" value="1"/>
</dbReference>
<dbReference type="Gene3D" id="2.60.120.10">
    <property type="entry name" value="Jelly Rolls"/>
    <property type="match status" value="2"/>
</dbReference>
<feature type="domain" description="Cupin type-2" evidence="1">
    <location>
        <begin position="172"/>
        <end position="238"/>
    </location>
</feature>
<dbReference type="Pfam" id="PF07883">
    <property type="entry name" value="Cupin_2"/>
    <property type="match status" value="1"/>
</dbReference>
<reference evidence="2 3" key="1">
    <citation type="submission" date="2014-04" db="EMBL/GenBank/DDBJ databases">
        <authorList>
            <consortium name="DOE Joint Genome Institute"/>
            <person name="Kuo A."/>
            <person name="Zuccaro A."/>
            <person name="Kohler A."/>
            <person name="Nagy L.G."/>
            <person name="Floudas D."/>
            <person name="Copeland A."/>
            <person name="Barry K.W."/>
            <person name="Cichocki N."/>
            <person name="Veneault-Fourrey C."/>
            <person name="LaButti K."/>
            <person name="Lindquist E.A."/>
            <person name="Lipzen A."/>
            <person name="Lundell T."/>
            <person name="Morin E."/>
            <person name="Murat C."/>
            <person name="Sun H."/>
            <person name="Tunlid A."/>
            <person name="Henrissat B."/>
            <person name="Grigoriev I.V."/>
            <person name="Hibbett D.S."/>
            <person name="Martin F."/>
            <person name="Nordberg H.P."/>
            <person name="Cantor M.N."/>
            <person name="Hua S.X."/>
        </authorList>
    </citation>
    <scope>NUCLEOTIDE SEQUENCE [LARGE SCALE GENOMIC DNA]</scope>
    <source>
        <strain evidence="2 3">MAFF 305830</strain>
    </source>
</reference>
<dbReference type="HOGENOM" id="CLU_897459_0_0_1"/>
<dbReference type="InterPro" id="IPR014710">
    <property type="entry name" value="RmlC-like_jellyroll"/>
</dbReference>
<sequence length="304" mass="32869">MSTEIPPSKIINVLEAAKDSSGLFSLDISPSLGLEGIVSVHYCQIPSASQQDCQVGQGKNSICYILTGEGQLKKGEHTAPLTSSDCFSFAASETTHSFSLIADKSAMTALLVSDVDPAQRMATAPSPDFPTIVSAEKSAAWRGKGIDTTKAVRLATLTDMKNQERLPWGFTLECIPPGTQSSNAHAHLTEDEFALILAGNARYWHQGETPERILSLGDAVGWKANTGICHTLLNDGTDENGGGENVVFLVWGKDDPDGDKVHYATASPHWWTKEVRWWDCPIHPVGPASGLPRYPRPEDRPFPS</sequence>